<dbReference type="PROSITE" id="PS50111">
    <property type="entry name" value="CHEMOTAXIS_TRANSDUC_2"/>
    <property type="match status" value="1"/>
</dbReference>
<accession>A0A3N5Z9E1</accession>
<comment type="caution">
    <text evidence="8">The sequence shown here is derived from an EMBL/GenBank/DDBJ whole genome shotgun (WGS) entry which is preliminary data.</text>
</comment>
<evidence type="ECO:0000313" key="9">
    <source>
        <dbReference type="Proteomes" id="UP000275281"/>
    </source>
</evidence>
<keyword evidence="2 4" id="KW-0807">Transducer</keyword>
<dbReference type="Proteomes" id="UP000275281">
    <property type="component" value="Unassembled WGS sequence"/>
</dbReference>
<sequence>MSLKTRLLVVMISLTVASILVMATVSVNIAVNESRHALKEAAKEKLVSQNVQTKEALDAYISGIASQIRAKSYNLTMVNAATDFIAAFNKYASQRMPLQTDEQQLLNEYYKKSFATRFNELNTRALLEPEKLFDPLSLTSRQLQYDFIAGSAFPLGEKDKLHDLTNSTDYAKAHSKYHSTLRQFLNEFGYYDIFIADIKTGNIVYSVFKELDFATSIETGPYSATGIGEVFDKARKLDSSNDVVFSEFSPYLPSYMALAGFAASPIKDETGRNIAVLIFQMPMEHINSLLTHQQKWQDKGFGISGETYLVSPKGVLMSESRFFLEDSESYLAVIEEKYPAEAKEITSRRTSVGLQPVETEASQQALEGKAGFLEINDYRDVPVFSSYSPVEIGDYTYALMAEADVEESLHAAVQVGKRLMLSAVVEFLLITTAAVGVAIWFAKKIIRPLTALGQSCDALAQGEGDLTVSIPLSKIPEIDRISVGFNIFIGQIRDIVASTKEDAATLASAAEQLSVTTEQGANLSERQRDQTHSVATAMEQLTASINDIAQASLTTKDKGIEAEASLKENVERVNLAAKNISLLVGLIRDSSGIIASLKSEVNQITVALNTITGIADQTNLLALNAAIEAARAGDAGRGFSVVADEVRALATQSQQSAVEIARIMETMNNTSDKSVCAMEQAERAADGGIHLVELVTKAMNELSSNINVLLSMSESVAAATEQQNMTSLQVSQSVEYISSMSVEAEQGSRQAREAASELAEMASRTQQLVSRFKV</sequence>
<dbReference type="FunFam" id="1.10.287.950:FF:000001">
    <property type="entry name" value="Methyl-accepting chemotaxis sensory transducer"/>
    <property type="match status" value="1"/>
</dbReference>
<feature type="domain" description="Methyl-accepting transducer" evidence="6">
    <location>
        <begin position="502"/>
        <end position="738"/>
    </location>
</feature>
<dbReference type="AlphaFoldDB" id="A0A3N5Z9E1"/>
<evidence type="ECO:0000256" key="2">
    <source>
        <dbReference type="ARBA" id="ARBA00023224"/>
    </source>
</evidence>
<feature type="domain" description="HAMP" evidence="7">
    <location>
        <begin position="443"/>
        <end position="497"/>
    </location>
</feature>
<dbReference type="GO" id="GO:0006935">
    <property type="term" value="P:chemotaxis"/>
    <property type="evidence" value="ECO:0007669"/>
    <property type="project" value="UniProtKB-ARBA"/>
</dbReference>
<evidence type="ECO:0000256" key="1">
    <source>
        <dbReference type="ARBA" id="ARBA00004370"/>
    </source>
</evidence>
<evidence type="ECO:0000256" key="4">
    <source>
        <dbReference type="PROSITE-ProRule" id="PRU00284"/>
    </source>
</evidence>
<proteinExistence type="inferred from homology"/>
<evidence type="ECO:0000259" key="6">
    <source>
        <dbReference type="PROSITE" id="PS50111"/>
    </source>
</evidence>
<dbReference type="InterPro" id="IPR003660">
    <property type="entry name" value="HAMP_dom"/>
</dbReference>
<evidence type="ECO:0000256" key="5">
    <source>
        <dbReference type="SAM" id="Phobius"/>
    </source>
</evidence>
<dbReference type="PROSITE" id="PS50885">
    <property type="entry name" value="HAMP"/>
    <property type="match status" value="1"/>
</dbReference>
<dbReference type="GO" id="GO:0007165">
    <property type="term" value="P:signal transduction"/>
    <property type="evidence" value="ECO:0007669"/>
    <property type="project" value="UniProtKB-KW"/>
</dbReference>
<keyword evidence="5" id="KW-0812">Transmembrane</keyword>
<reference evidence="8 9" key="1">
    <citation type="submission" date="2018-11" db="EMBL/GenBank/DDBJ databases">
        <authorList>
            <person name="Ye M.-Q."/>
            <person name="Du Z.-J."/>
        </authorList>
    </citation>
    <scope>NUCLEOTIDE SEQUENCE [LARGE SCALE GENOMIC DNA]</scope>
    <source>
        <strain evidence="8 9">U0105</strain>
    </source>
</reference>
<dbReference type="Pfam" id="PF00672">
    <property type="entry name" value="HAMP"/>
    <property type="match status" value="1"/>
</dbReference>
<keyword evidence="5" id="KW-0472">Membrane</keyword>
<evidence type="ECO:0000259" key="7">
    <source>
        <dbReference type="PROSITE" id="PS50885"/>
    </source>
</evidence>
<dbReference type="SUPFAM" id="SSF58104">
    <property type="entry name" value="Methyl-accepting chemotaxis protein (MCP) signaling domain"/>
    <property type="match status" value="1"/>
</dbReference>
<comment type="subcellular location">
    <subcellularLocation>
        <location evidence="1">Membrane</location>
    </subcellularLocation>
</comment>
<dbReference type="GO" id="GO:0016020">
    <property type="term" value="C:membrane"/>
    <property type="evidence" value="ECO:0007669"/>
    <property type="project" value="UniProtKB-SubCell"/>
</dbReference>
<comment type="similarity">
    <text evidence="3">Belongs to the methyl-accepting chemotaxis (MCP) protein family.</text>
</comment>
<dbReference type="Gene3D" id="1.10.287.950">
    <property type="entry name" value="Methyl-accepting chemotaxis protein"/>
    <property type="match status" value="1"/>
</dbReference>
<protein>
    <submittedName>
        <fullName evidence="8">Methyl-accepting chemotaxis protein</fullName>
    </submittedName>
</protein>
<keyword evidence="5" id="KW-1133">Transmembrane helix</keyword>
<dbReference type="InterPro" id="IPR004089">
    <property type="entry name" value="MCPsignal_dom"/>
</dbReference>
<feature type="transmembrane region" description="Helical" evidence="5">
    <location>
        <begin position="419"/>
        <end position="442"/>
    </location>
</feature>
<organism evidence="8 9">
    <name type="scientific">Alteromonas sediminis</name>
    <dbReference type="NCBI Taxonomy" id="2259342"/>
    <lineage>
        <taxon>Bacteria</taxon>
        <taxon>Pseudomonadati</taxon>
        <taxon>Pseudomonadota</taxon>
        <taxon>Gammaproteobacteria</taxon>
        <taxon>Alteromonadales</taxon>
        <taxon>Alteromonadaceae</taxon>
        <taxon>Alteromonas/Salinimonas group</taxon>
        <taxon>Alteromonas</taxon>
    </lineage>
</organism>
<gene>
    <name evidence="8" type="ORF">DRW07_08990</name>
</gene>
<dbReference type="SMART" id="SM00283">
    <property type="entry name" value="MA"/>
    <property type="match status" value="1"/>
</dbReference>
<evidence type="ECO:0000256" key="3">
    <source>
        <dbReference type="ARBA" id="ARBA00029447"/>
    </source>
</evidence>
<dbReference type="RefSeq" id="WP_124027534.1">
    <property type="nucleotide sequence ID" value="NZ_JBHRSN010000015.1"/>
</dbReference>
<name>A0A3N5Z9E1_9ALTE</name>
<dbReference type="Pfam" id="PF00015">
    <property type="entry name" value="MCPsignal"/>
    <property type="match status" value="1"/>
</dbReference>
<dbReference type="OrthoDB" id="2489132at2"/>
<dbReference type="SMART" id="SM00304">
    <property type="entry name" value="HAMP"/>
    <property type="match status" value="1"/>
</dbReference>
<dbReference type="PANTHER" id="PTHR32089:SF112">
    <property type="entry name" value="LYSOZYME-LIKE PROTEIN-RELATED"/>
    <property type="match status" value="1"/>
</dbReference>
<dbReference type="EMBL" id="RPOK01000002">
    <property type="protein sequence ID" value="RPJ67634.1"/>
    <property type="molecule type" value="Genomic_DNA"/>
</dbReference>
<dbReference type="PANTHER" id="PTHR32089">
    <property type="entry name" value="METHYL-ACCEPTING CHEMOTAXIS PROTEIN MCPB"/>
    <property type="match status" value="1"/>
</dbReference>
<evidence type="ECO:0000313" key="8">
    <source>
        <dbReference type="EMBL" id="RPJ67634.1"/>
    </source>
</evidence>
<keyword evidence="9" id="KW-1185">Reference proteome</keyword>